<accession>A0A0F7UQQ5</accession>
<dbReference type="SUPFAM" id="SSF58100">
    <property type="entry name" value="Bacterial hemolysins"/>
    <property type="match status" value="1"/>
</dbReference>
<feature type="compositionally biased region" description="Basic and acidic residues" evidence="1">
    <location>
        <begin position="64"/>
        <end position="82"/>
    </location>
</feature>
<gene>
    <name evidence="2" type="ORF">BN1205_058190</name>
</gene>
<name>A0A0F7UQQ5_TOXGV</name>
<feature type="compositionally biased region" description="Basic and acidic residues" evidence="1">
    <location>
        <begin position="160"/>
        <end position="183"/>
    </location>
</feature>
<feature type="compositionally biased region" description="Basic and acidic residues" evidence="1">
    <location>
        <begin position="1"/>
        <end position="11"/>
    </location>
</feature>
<feature type="compositionally biased region" description="Polar residues" evidence="1">
    <location>
        <begin position="150"/>
        <end position="159"/>
    </location>
</feature>
<feature type="compositionally biased region" description="Polar residues" evidence="1">
    <location>
        <begin position="97"/>
        <end position="121"/>
    </location>
</feature>
<feature type="compositionally biased region" description="Basic and acidic residues" evidence="1">
    <location>
        <begin position="219"/>
        <end position="233"/>
    </location>
</feature>
<reference evidence="2" key="1">
    <citation type="journal article" date="2015" name="PLoS ONE">
        <title>Comprehensive Evaluation of Toxoplasma gondii VEG and Neospora caninum LIV Genomes with Tachyzoite Stage Transcriptome and Proteome Defines Novel Transcript Features.</title>
        <authorList>
            <person name="Ramaprasad A."/>
            <person name="Mourier T."/>
            <person name="Naeem R."/>
            <person name="Malas T.B."/>
            <person name="Moussa E."/>
            <person name="Panigrahi A."/>
            <person name="Vermont S.J."/>
            <person name="Otto T.D."/>
            <person name="Wastling J."/>
            <person name="Pain A."/>
        </authorList>
    </citation>
    <scope>NUCLEOTIDE SEQUENCE</scope>
    <source>
        <strain evidence="2">VEG</strain>
    </source>
</reference>
<dbReference type="PANTHER" id="PTHR40515:SF1">
    <property type="entry name" value="CILIA- AND FLAGELLA-ASSOCIATED PROTEIN 157"/>
    <property type="match status" value="1"/>
</dbReference>
<feature type="region of interest" description="Disordered" evidence="1">
    <location>
        <begin position="1"/>
        <end position="251"/>
    </location>
</feature>
<evidence type="ECO:0000313" key="2">
    <source>
        <dbReference type="EMBL" id="CEL72344.1"/>
    </source>
</evidence>
<proteinExistence type="predicted"/>
<dbReference type="EMBL" id="LN714492">
    <property type="protein sequence ID" value="CEL72344.1"/>
    <property type="molecule type" value="Genomic_DNA"/>
</dbReference>
<feature type="region of interest" description="Disordered" evidence="1">
    <location>
        <begin position="420"/>
        <end position="453"/>
    </location>
</feature>
<dbReference type="PANTHER" id="PTHR40515">
    <property type="entry name" value="CILIA- AND FLAGELLA-ASSOCIATED PROTEIN 157"/>
    <property type="match status" value="1"/>
</dbReference>
<dbReference type="AlphaFoldDB" id="A0A0F7UQQ5"/>
<protein>
    <submittedName>
        <fullName evidence="2">Myosin heavy chain, putative</fullName>
    </submittedName>
</protein>
<sequence>MSDEPESHAVNDVEDEDGEGETGGFGETRGSDAFNGREAKGKGVFGEESSEKESGGFVRNPDLVSDRERRGSAYERDWRESEMSAFLGDVSREGTAVASSRTSSPECEQNSTNARRSSDSYSALGMGADCAKDASGRETAGQDETEENTRNGSRSYEQGENTHTRGDAADEEHAQSAVADRRNRVMTAGTGEERTVAGTPLFSRTDGRPCSQKVNSSSTEEKATRSPDSKAPPESDLSDVLSGGSPLGEDFDASRRAFLTEKRELRVDDLGRPDSRRALFETLKNGPKIRDEVERIHGLLESLDQRVGKLMGDHERDFLLAYRTHMYTIQKQMDYFKEKADEEQTKLLRDVKIRTLEKELNWFMSEALRLDELCKQYQKDLNKWRDRADALSEDRTFLEKQVKSCKRQIRALQARLEELDSKQQEAADGSTGGGQLSGRETFAEQPSSPALGKKYEGPFLPANVSVQGSASLQGNLTVFPLSVGDSASNAAGPSSHFGNECCAQATELLRNQNARLRTSLELERRIVMRLRLEQSNTASEKAESEDFFLKCCEEVKKEIQIRRTRAASEASKARTTDRGKSADNFARQQNARLPRDLTLHDFLKTDRRRLLELIISNDEILSSFATRCTRRINGGRSRKTRNIESFEEQQGVEMP</sequence>
<evidence type="ECO:0000256" key="1">
    <source>
        <dbReference type="SAM" id="MobiDB-lite"/>
    </source>
</evidence>
<organism evidence="2">
    <name type="scientific">Toxoplasma gondii (strain ATCC 50861 / VEG)</name>
    <dbReference type="NCBI Taxonomy" id="432359"/>
    <lineage>
        <taxon>Eukaryota</taxon>
        <taxon>Sar</taxon>
        <taxon>Alveolata</taxon>
        <taxon>Apicomplexa</taxon>
        <taxon>Conoidasida</taxon>
        <taxon>Coccidia</taxon>
        <taxon>Eucoccidiorida</taxon>
        <taxon>Eimeriorina</taxon>
        <taxon>Sarcocystidae</taxon>
        <taxon>Toxoplasma</taxon>
    </lineage>
</organism>